<evidence type="ECO:0000313" key="15">
    <source>
        <dbReference type="EMBL" id="GHD63495.1"/>
    </source>
</evidence>
<evidence type="ECO:0000256" key="3">
    <source>
        <dbReference type="ARBA" id="ARBA00012584"/>
    </source>
</evidence>
<comment type="caution">
    <text evidence="15">The sequence shown here is derived from an EMBL/GenBank/DDBJ whole genome shotgun (WGS) entry which is preliminary data.</text>
</comment>
<dbReference type="InterPro" id="IPR010923">
    <property type="entry name" value="T(6)A37_SUA5"/>
</dbReference>
<evidence type="ECO:0000256" key="11">
    <source>
        <dbReference type="ARBA" id="ARBA00029774"/>
    </source>
</evidence>
<sequence length="324" mass="34818">MPAMNELEHAVALLRQGELVAIPTETVYGLAADAANPAAVAKIFALKGRPSDHPLIVHIAGLAQLDDWAIDIPAEARALAEAFWPGPLTLILKRQPHVPDAVTGGQDTVGLRAPSHPLAHALLERFGGGLAAPSANRFGHVSPTTAQHVRDEFGEDSPLILDGGASPVGVESTIVSLVDDTPKLLRPGGVPREAIEALLGRKLEHHQNNKTAKIRASGLLDSHYAPRTPLLLGSAPRLMEEAVQRLASGERVLLLLRTTAASIPRGAELQSLPDDAAHFARELYALLRRHDRKHDVLLMETPPQTPEWLAVNDRLKRAASTRLD</sequence>
<dbReference type="PANTHER" id="PTHR17490:SF16">
    <property type="entry name" value="THREONYLCARBAMOYL-AMP SYNTHASE"/>
    <property type="match status" value="1"/>
</dbReference>
<reference evidence="16" key="1">
    <citation type="journal article" date="2019" name="Int. J. Syst. Evol. Microbiol.">
        <title>The Global Catalogue of Microorganisms (GCM) 10K type strain sequencing project: providing services to taxonomists for standard genome sequencing and annotation.</title>
        <authorList>
            <consortium name="The Broad Institute Genomics Platform"/>
            <consortium name="The Broad Institute Genome Sequencing Center for Infectious Disease"/>
            <person name="Wu L."/>
            <person name="Ma J."/>
        </authorList>
    </citation>
    <scope>NUCLEOTIDE SEQUENCE [LARGE SCALE GENOMIC DNA]</scope>
    <source>
        <strain evidence="16">KCTC 23701</strain>
    </source>
</reference>
<dbReference type="InterPro" id="IPR017945">
    <property type="entry name" value="DHBP_synth_RibB-like_a/b_dom"/>
</dbReference>
<keyword evidence="9 13" id="KW-0547">Nucleotide-binding</keyword>
<dbReference type="EC" id="2.7.7.87" evidence="3 13"/>
<evidence type="ECO:0000256" key="8">
    <source>
        <dbReference type="ARBA" id="ARBA00022695"/>
    </source>
</evidence>
<comment type="subcellular location">
    <subcellularLocation>
        <location evidence="1 13">Cytoplasm</location>
    </subcellularLocation>
</comment>
<evidence type="ECO:0000256" key="13">
    <source>
        <dbReference type="PIRNR" id="PIRNR004930"/>
    </source>
</evidence>
<dbReference type="InterPro" id="IPR038385">
    <property type="entry name" value="Sua5/YwlC_C"/>
</dbReference>
<dbReference type="InterPro" id="IPR050156">
    <property type="entry name" value="TC-AMP_synthase_SUA5"/>
</dbReference>
<dbReference type="Gene3D" id="3.90.870.10">
    <property type="entry name" value="DHBP synthase"/>
    <property type="match status" value="1"/>
</dbReference>
<comment type="catalytic activity">
    <reaction evidence="12 13">
        <text>L-threonine + hydrogencarbonate + ATP = L-threonylcarbamoyladenylate + diphosphate + H2O</text>
        <dbReference type="Rhea" id="RHEA:36407"/>
        <dbReference type="ChEBI" id="CHEBI:15377"/>
        <dbReference type="ChEBI" id="CHEBI:17544"/>
        <dbReference type="ChEBI" id="CHEBI:30616"/>
        <dbReference type="ChEBI" id="CHEBI:33019"/>
        <dbReference type="ChEBI" id="CHEBI:57926"/>
        <dbReference type="ChEBI" id="CHEBI:73682"/>
        <dbReference type="EC" id="2.7.7.87"/>
    </reaction>
</comment>
<dbReference type="NCBIfam" id="TIGR00057">
    <property type="entry name" value="L-threonylcarbamoyladenylate synthase"/>
    <property type="match status" value="1"/>
</dbReference>
<keyword evidence="5 13" id="KW-0963">Cytoplasm</keyword>
<keyword evidence="6 13" id="KW-0808">Transferase</keyword>
<dbReference type="PROSITE" id="PS51163">
    <property type="entry name" value="YRDC"/>
    <property type="match status" value="1"/>
</dbReference>
<comment type="function">
    <text evidence="13">Required for the formation of a threonylcarbamoyl group on adenosine at position 37 (t(6)A37) in tRNAs that read codons beginning with adenine.</text>
</comment>
<evidence type="ECO:0000256" key="2">
    <source>
        <dbReference type="ARBA" id="ARBA00007663"/>
    </source>
</evidence>
<dbReference type="InterPro" id="IPR006070">
    <property type="entry name" value="Sua5-like_dom"/>
</dbReference>
<keyword evidence="7 13" id="KW-0819">tRNA processing</keyword>
<evidence type="ECO:0000256" key="7">
    <source>
        <dbReference type="ARBA" id="ARBA00022694"/>
    </source>
</evidence>
<dbReference type="Pfam" id="PF01300">
    <property type="entry name" value="Sua5_yciO_yrdC"/>
    <property type="match status" value="1"/>
</dbReference>
<evidence type="ECO:0000256" key="10">
    <source>
        <dbReference type="ARBA" id="ARBA00022840"/>
    </source>
</evidence>
<dbReference type="SUPFAM" id="SSF55821">
    <property type="entry name" value="YrdC/RibB"/>
    <property type="match status" value="1"/>
</dbReference>
<gene>
    <name evidence="15" type="ORF">GCM10007350_20930</name>
</gene>
<evidence type="ECO:0000256" key="6">
    <source>
        <dbReference type="ARBA" id="ARBA00022679"/>
    </source>
</evidence>
<dbReference type="EMBL" id="BMYO01000005">
    <property type="protein sequence ID" value="GHD63495.1"/>
    <property type="molecule type" value="Genomic_DNA"/>
</dbReference>
<keyword evidence="8 13" id="KW-0548">Nucleotidyltransferase</keyword>
<evidence type="ECO:0000256" key="5">
    <source>
        <dbReference type="ARBA" id="ARBA00022490"/>
    </source>
</evidence>
<dbReference type="InterPro" id="IPR005145">
    <property type="entry name" value="Sua5_C"/>
</dbReference>
<feature type="domain" description="YrdC-like" evidence="14">
    <location>
        <begin position="4"/>
        <end position="190"/>
    </location>
</feature>
<keyword evidence="16" id="KW-1185">Reference proteome</keyword>
<proteinExistence type="inferred from homology"/>
<dbReference type="PIRSF" id="PIRSF004930">
    <property type="entry name" value="Tln_factor_SUA5"/>
    <property type="match status" value="1"/>
</dbReference>
<evidence type="ECO:0000256" key="1">
    <source>
        <dbReference type="ARBA" id="ARBA00004496"/>
    </source>
</evidence>
<dbReference type="Gene3D" id="3.40.50.11030">
    <property type="entry name" value="Threonylcarbamoyl-AMP synthase, C-terminal domain"/>
    <property type="match status" value="1"/>
</dbReference>
<evidence type="ECO:0000256" key="4">
    <source>
        <dbReference type="ARBA" id="ARBA00015492"/>
    </source>
</evidence>
<comment type="similarity">
    <text evidence="2 13">Belongs to the SUA5 family.</text>
</comment>
<name>A0ABQ3H0J7_9NEIS</name>
<organism evidence="15 16">
    <name type="scientific">Jeongeupia chitinilytica</name>
    <dbReference type="NCBI Taxonomy" id="1041641"/>
    <lineage>
        <taxon>Bacteria</taxon>
        <taxon>Pseudomonadati</taxon>
        <taxon>Pseudomonadota</taxon>
        <taxon>Betaproteobacteria</taxon>
        <taxon>Neisseriales</taxon>
        <taxon>Chitinibacteraceae</taxon>
        <taxon>Jeongeupia</taxon>
    </lineage>
</organism>
<evidence type="ECO:0000313" key="16">
    <source>
        <dbReference type="Proteomes" id="UP000604737"/>
    </source>
</evidence>
<evidence type="ECO:0000256" key="12">
    <source>
        <dbReference type="ARBA" id="ARBA00048366"/>
    </source>
</evidence>
<dbReference type="Pfam" id="PF03481">
    <property type="entry name" value="Sua5_C"/>
    <property type="match status" value="1"/>
</dbReference>
<dbReference type="Proteomes" id="UP000604737">
    <property type="component" value="Unassembled WGS sequence"/>
</dbReference>
<dbReference type="PANTHER" id="PTHR17490">
    <property type="entry name" value="SUA5"/>
    <property type="match status" value="1"/>
</dbReference>
<accession>A0ABQ3H0J7</accession>
<keyword evidence="10 13" id="KW-0067">ATP-binding</keyword>
<evidence type="ECO:0000259" key="14">
    <source>
        <dbReference type="PROSITE" id="PS51163"/>
    </source>
</evidence>
<evidence type="ECO:0000256" key="9">
    <source>
        <dbReference type="ARBA" id="ARBA00022741"/>
    </source>
</evidence>
<protein>
    <recommendedName>
        <fullName evidence="4 13">Threonylcarbamoyl-AMP synthase</fullName>
        <shortName evidence="13">TC-AMP synthase</shortName>
        <ecNumber evidence="3 13">2.7.7.87</ecNumber>
    </recommendedName>
    <alternativeName>
        <fullName evidence="11 13">L-threonylcarbamoyladenylate synthase</fullName>
    </alternativeName>
</protein>